<dbReference type="Pfam" id="PF12804">
    <property type="entry name" value="NTP_transf_3"/>
    <property type="match status" value="1"/>
</dbReference>
<dbReference type="Gene3D" id="3.90.550.10">
    <property type="entry name" value="Spore Coat Polysaccharide Biosynthesis Protein SpsA, Chain A"/>
    <property type="match status" value="1"/>
</dbReference>
<dbReference type="Proteomes" id="UP000237822">
    <property type="component" value="Unassembled WGS sequence"/>
</dbReference>
<dbReference type="EMBL" id="PVTI01000016">
    <property type="protein sequence ID" value="PRY57107.1"/>
    <property type="molecule type" value="Genomic_DNA"/>
</dbReference>
<accession>A0A2T0UH12</accession>
<evidence type="ECO:0000313" key="4">
    <source>
        <dbReference type="Proteomes" id="UP000237822"/>
    </source>
</evidence>
<dbReference type="PANTHER" id="PTHR19136:SF81">
    <property type="entry name" value="MOLYBDENUM COFACTOR GUANYLYLTRANSFERASE"/>
    <property type="match status" value="1"/>
</dbReference>
<dbReference type="AlphaFoldDB" id="A0A2T0UH12"/>
<evidence type="ECO:0000259" key="2">
    <source>
        <dbReference type="Pfam" id="PF12804"/>
    </source>
</evidence>
<protein>
    <submittedName>
        <fullName evidence="3">Molybdopterin-guanine dinucleotide biosynthesis protein A</fullName>
    </submittedName>
</protein>
<feature type="domain" description="MobA-like NTP transferase" evidence="2">
    <location>
        <begin position="2"/>
        <end position="152"/>
    </location>
</feature>
<reference evidence="3 4" key="1">
    <citation type="submission" date="2018-03" db="EMBL/GenBank/DDBJ databases">
        <title>Genomic Encyclopedia of Archaeal and Bacterial Type Strains, Phase II (KMG-II): from individual species to whole genera.</title>
        <authorList>
            <person name="Goeker M."/>
        </authorList>
    </citation>
    <scope>NUCLEOTIDE SEQUENCE [LARGE SCALE GENOMIC DNA]</scope>
    <source>
        <strain evidence="3 4">ATCC BAA-1496</strain>
    </source>
</reference>
<dbReference type="InterPro" id="IPR029044">
    <property type="entry name" value="Nucleotide-diphossugar_trans"/>
</dbReference>
<name>A0A2T0UH12_9MICO</name>
<gene>
    <name evidence="3" type="ORF">BCF74_11628</name>
</gene>
<evidence type="ECO:0000256" key="1">
    <source>
        <dbReference type="ARBA" id="ARBA00022679"/>
    </source>
</evidence>
<keyword evidence="1" id="KW-0808">Transferase</keyword>
<evidence type="ECO:0000313" key="3">
    <source>
        <dbReference type="EMBL" id="PRY57107.1"/>
    </source>
</evidence>
<keyword evidence="4" id="KW-1185">Reference proteome</keyword>
<dbReference type="InterPro" id="IPR025877">
    <property type="entry name" value="MobA-like_NTP_Trfase"/>
</dbReference>
<dbReference type="GO" id="GO:0016779">
    <property type="term" value="F:nucleotidyltransferase activity"/>
    <property type="evidence" value="ECO:0007669"/>
    <property type="project" value="TreeGrafter"/>
</dbReference>
<dbReference type="SUPFAM" id="SSF53448">
    <property type="entry name" value="Nucleotide-diphospho-sugar transferases"/>
    <property type="match status" value="1"/>
</dbReference>
<dbReference type="PANTHER" id="PTHR19136">
    <property type="entry name" value="MOLYBDENUM COFACTOR GUANYLYLTRANSFERASE"/>
    <property type="match status" value="1"/>
</dbReference>
<sequence>MLAGGTARRFGSDKLAALLPDGRSVLEHCLAGMPSAWPLVVVGPERPVPSEVADRVRFVRETPAGGGPLAGIAAGVAVADGDVVCVAPGDTPRAGEVLPLLVGALDADPTVDAAVLSDAAGQPNPVLAAYRTRALRAALPDVPTGAAARELLTLTHVEVRAPFPVHDVTTPADLTDTGMG</sequence>
<comment type="caution">
    <text evidence="3">The sequence shown here is derived from an EMBL/GenBank/DDBJ whole genome shotgun (WGS) entry which is preliminary data.</text>
</comment>
<proteinExistence type="predicted"/>
<organism evidence="3 4">
    <name type="scientific">Knoellia remsis</name>
    <dbReference type="NCBI Taxonomy" id="407159"/>
    <lineage>
        <taxon>Bacteria</taxon>
        <taxon>Bacillati</taxon>
        <taxon>Actinomycetota</taxon>
        <taxon>Actinomycetes</taxon>
        <taxon>Micrococcales</taxon>
        <taxon>Intrasporangiaceae</taxon>
        <taxon>Knoellia</taxon>
    </lineage>
</organism>